<name>A0A501WGF7_9GAMM</name>
<proteinExistence type="predicted"/>
<dbReference type="Proteomes" id="UP000315901">
    <property type="component" value="Unassembled WGS sequence"/>
</dbReference>
<dbReference type="EMBL" id="VFRR01000032">
    <property type="protein sequence ID" value="TPE48468.1"/>
    <property type="molecule type" value="Genomic_DNA"/>
</dbReference>
<dbReference type="AlphaFoldDB" id="A0A501WGF7"/>
<evidence type="ECO:0000259" key="2">
    <source>
        <dbReference type="Pfam" id="PF20661"/>
    </source>
</evidence>
<feature type="region of interest" description="Disordered" evidence="1">
    <location>
        <begin position="33"/>
        <end position="59"/>
    </location>
</feature>
<gene>
    <name evidence="3" type="ORF">FJM67_13270</name>
</gene>
<feature type="domain" description="Transcriptional regulator SutA RNAP-binding" evidence="2">
    <location>
        <begin position="6"/>
        <end position="40"/>
    </location>
</feature>
<dbReference type="Pfam" id="PF20661">
    <property type="entry name" value="SutA-RBD"/>
    <property type="match status" value="1"/>
</dbReference>
<accession>A0A501WGF7</accession>
<keyword evidence="4" id="KW-1185">Reference proteome</keyword>
<organism evidence="3 4">
    <name type="scientific">Maribrevibacterium harenarium</name>
    <dbReference type="NCBI Taxonomy" id="2589817"/>
    <lineage>
        <taxon>Bacteria</taxon>
        <taxon>Pseudomonadati</taxon>
        <taxon>Pseudomonadota</taxon>
        <taxon>Gammaproteobacteria</taxon>
        <taxon>Oceanospirillales</taxon>
        <taxon>Oceanospirillaceae</taxon>
        <taxon>Maribrevibacterium</taxon>
    </lineage>
</organism>
<evidence type="ECO:0000256" key="1">
    <source>
        <dbReference type="SAM" id="MobiDB-lite"/>
    </source>
</evidence>
<protein>
    <recommendedName>
        <fullName evidence="2">Transcriptional regulator SutA RNAP-binding domain-containing protein</fullName>
    </recommendedName>
</protein>
<dbReference type="OrthoDB" id="6077921at2"/>
<reference evidence="3 4" key="1">
    <citation type="submission" date="2019-06" db="EMBL/GenBank/DDBJ databases">
        <title>A novel bacterium of genus Marinomonas, isolated from coastal sand.</title>
        <authorList>
            <person name="Huang H."/>
            <person name="Mo K."/>
            <person name="Hu Y."/>
        </authorList>
    </citation>
    <scope>NUCLEOTIDE SEQUENCE [LARGE SCALE GENOMIC DNA]</scope>
    <source>
        <strain evidence="3 4">HB171799</strain>
    </source>
</reference>
<comment type="caution">
    <text evidence="3">The sequence shown here is derived from an EMBL/GenBank/DDBJ whole genome shotgun (WGS) entry which is preliminary data.</text>
</comment>
<evidence type="ECO:0000313" key="3">
    <source>
        <dbReference type="EMBL" id="TPE48468.1"/>
    </source>
</evidence>
<dbReference type="InterPro" id="IPR049191">
    <property type="entry name" value="SutA_RBD"/>
</dbReference>
<evidence type="ECO:0000313" key="4">
    <source>
        <dbReference type="Proteomes" id="UP000315901"/>
    </source>
</evidence>
<sequence>MTKPAKTKAETRQEIESLVDRFIREKGEIKQVKMGESGLQDGKYNTSHVGFGEPRKERTPLDHVVAALEQRKANKRAPDPKTKHTVKRRKKVIYDDFGEPLRWVWEE</sequence>